<reference evidence="1 2" key="1">
    <citation type="journal article" date="2012" name="Nat. Biotechnol.">
        <title>Draft genome sequence of pigeonpea (Cajanus cajan), an orphan legume crop of resource-poor farmers.</title>
        <authorList>
            <person name="Varshney R.K."/>
            <person name="Chen W."/>
            <person name="Li Y."/>
            <person name="Bharti A.K."/>
            <person name="Saxena R.K."/>
            <person name="Schlueter J.A."/>
            <person name="Donoghue M.T."/>
            <person name="Azam S."/>
            <person name="Fan G."/>
            <person name="Whaley A.M."/>
            <person name="Farmer A.D."/>
            <person name="Sheridan J."/>
            <person name="Iwata A."/>
            <person name="Tuteja R."/>
            <person name="Penmetsa R.V."/>
            <person name="Wu W."/>
            <person name="Upadhyaya H.D."/>
            <person name="Yang S.P."/>
            <person name="Shah T."/>
            <person name="Saxena K.B."/>
            <person name="Michael T."/>
            <person name="McCombie W.R."/>
            <person name="Yang B."/>
            <person name="Zhang G."/>
            <person name="Yang H."/>
            <person name="Wang J."/>
            <person name="Spillane C."/>
            <person name="Cook D.R."/>
            <person name="May G.D."/>
            <person name="Xu X."/>
            <person name="Jackson S.A."/>
        </authorList>
    </citation>
    <scope>NUCLEOTIDE SEQUENCE [LARGE SCALE GENOMIC DNA]</scope>
    <source>
        <strain evidence="2">cv. Asha</strain>
    </source>
</reference>
<evidence type="ECO:0000313" key="1">
    <source>
        <dbReference type="EMBL" id="KYP61797.1"/>
    </source>
</evidence>
<protein>
    <recommendedName>
        <fullName evidence="3">SHSP domain-containing protein</fullName>
    </recommendedName>
</protein>
<proteinExistence type="predicted"/>
<keyword evidence="2" id="KW-1185">Reference proteome</keyword>
<evidence type="ECO:0008006" key="3">
    <source>
        <dbReference type="Google" id="ProtNLM"/>
    </source>
</evidence>
<dbReference type="PANTHER" id="PTHR33879:SF3">
    <property type="entry name" value="17.6 KDA CLASS II HEAT SHOCK PROTEIN-RELATED"/>
    <property type="match status" value="1"/>
</dbReference>
<accession>A0A151T434</accession>
<name>A0A151T434_CAJCA</name>
<dbReference type="AlphaFoldDB" id="A0A151T434"/>
<dbReference type="CDD" id="cd06464">
    <property type="entry name" value="ACD_sHsps-like"/>
    <property type="match status" value="1"/>
</dbReference>
<dbReference type="OMA" id="HEAPNCF"/>
<dbReference type="Gramene" id="C.cajan_15844.t">
    <property type="protein sequence ID" value="C.cajan_15844.t.cds1"/>
    <property type="gene ID" value="C.cajan_15844"/>
</dbReference>
<gene>
    <name evidence="1" type="ORF">KK1_016308</name>
</gene>
<dbReference type="Proteomes" id="UP000075243">
    <property type="component" value="Chromosome 8"/>
</dbReference>
<dbReference type="PANTHER" id="PTHR33879">
    <property type="entry name" value="17.6 KDA CLASS II HEAT SHOCK PROTEIN-RELATED"/>
    <property type="match status" value="1"/>
</dbReference>
<evidence type="ECO:0000313" key="2">
    <source>
        <dbReference type="Proteomes" id="UP000075243"/>
    </source>
</evidence>
<organism evidence="1 2">
    <name type="scientific">Cajanus cajan</name>
    <name type="common">Pigeon pea</name>
    <name type="synonym">Cajanus indicus</name>
    <dbReference type="NCBI Taxonomy" id="3821"/>
    <lineage>
        <taxon>Eukaryota</taxon>
        <taxon>Viridiplantae</taxon>
        <taxon>Streptophyta</taxon>
        <taxon>Embryophyta</taxon>
        <taxon>Tracheophyta</taxon>
        <taxon>Spermatophyta</taxon>
        <taxon>Magnoliopsida</taxon>
        <taxon>eudicotyledons</taxon>
        <taxon>Gunneridae</taxon>
        <taxon>Pentapetalae</taxon>
        <taxon>rosids</taxon>
        <taxon>fabids</taxon>
        <taxon>Fabales</taxon>
        <taxon>Fabaceae</taxon>
        <taxon>Papilionoideae</taxon>
        <taxon>50 kb inversion clade</taxon>
        <taxon>NPAAA clade</taxon>
        <taxon>indigoferoid/millettioid clade</taxon>
        <taxon>Phaseoleae</taxon>
        <taxon>Cajanus</taxon>
    </lineage>
</organism>
<dbReference type="EMBL" id="CM003610">
    <property type="protein sequence ID" value="KYP61797.1"/>
    <property type="molecule type" value="Genomic_DNA"/>
</dbReference>
<dbReference type="STRING" id="3821.A0A151T434"/>
<sequence length="149" mass="16439">MIPNPLLEAQAIMGLATNKNLRRLPHVFTTVLELPFRADAHVSVHESPHCFRFTAETDAVGHVQAHSVQIHPGLTKLVVRESASLHFALHEFDLDVWRIRLPDSTRPELATAVLNAGELVVTVPKKGQAWEDNDENSGMDAAATLLLVQ</sequence>